<gene>
    <name evidence="1" type="ORF">METZ01_LOCUS316125</name>
</gene>
<accession>A0A382NUM8</accession>
<reference evidence="1" key="1">
    <citation type="submission" date="2018-05" db="EMBL/GenBank/DDBJ databases">
        <authorList>
            <person name="Lanie J.A."/>
            <person name="Ng W.-L."/>
            <person name="Kazmierczak K.M."/>
            <person name="Andrzejewski T.M."/>
            <person name="Davidsen T.M."/>
            <person name="Wayne K.J."/>
            <person name="Tettelin H."/>
            <person name="Glass J.I."/>
            <person name="Rusch D."/>
            <person name="Podicherti R."/>
            <person name="Tsui H.-C.T."/>
            <person name="Winkler M.E."/>
        </authorList>
    </citation>
    <scope>NUCLEOTIDE SEQUENCE</scope>
</reference>
<proteinExistence type="predicted"/>
<dbReference type="AlphaFoldDB" id="A0A382NUM8"/>
<name>A0A382NUM8_9ZZZZ</name>
<evidence type="ECO:0000313" key="1">
    <source>
        <dbReference type="EMBL" id="SVC63271.1"/>
    </source>
</evidence>
<sequence>MARTNGCHHKHRTHLGGDTRRQVEPFFEDLEASTGTVDLFEDVESTVLNIQNAEAVSWCRDCSHVLLTWIVGHVPLDMSCPNTEAEEILKRKFRD</sequence>
<protein>
    <submittedName>
        <fullName evidence="1">Uncharacterized protein</fullName>
    </submittedName>
</protein>
<organism evidence="1">
    <name type="scientific">marine metagenome</name>
    <dbReference type="NCBI Taxonomy" id="408172"/>
    <lineage>
        <taxon>unclassified sequences</taxon>
        <taxon>metagenomes</taxon>
        <taxon>ecological metagenomes</taxon>
    </lineage>
</organism>
<dbReference type="EMBL" id="UINC01101997">
    <property type="protein sequence ID" value="SVC63271.1"/>
    <property type="molecule type" value="Genomic_DNA"/>
</dbReference>